<protein>
    <submittedName>
        <fullName evidence="1">Uncharacterized protein</fullName>
    </submittedName>
</protein>
<organism evidence="1 2">
    <name type="scientific">Lactuca saligna</name>
    <name type="common">Willowleaf lettuce</name>
    <dbReference type="NCBI Taxonomy" id="75948"/>
    <lineage>
        <taxon>Eukaryota</taxon>
        <taxon>Viridiplantae</taxon>
        <taxon>Streptophyta</taxon>
        <taxon>Embryophyta</taxon>
        <taxon>Tracheophyta</taxon>
        <taxon>Spermatophyta</taxon>
        <taxon>Magnoliopsida</taxon>
        <taxon>eudicotyledons</taxon>
        <taxon>Gunneridae</taxon>
        <taxon>Pentapetalae</taxon>
        <taxon>asterids</taxon>
        <taxon>campanulids</taxon>
        <taxon>Asterales</taxon>
        <taxon>Asteraceae</taxon>
        <taxon>Cichorioideae</taxon>
        <taxon>Cichorieae</taxon>
        <taxon>Lactucinae</taxon>
        <taxon>Lactuca</taxon>
    </lineage>
</organism>
<dbReference type="AlphaFoldDB" id="A0AA35VM38"/>
<evidence type="ECO:0000313" key="2">
    <source>
        <dbReference type="Proteomes" id="UP001177003"/>
    </source>
</evidence>
<name>A0AA35VM38_LACSI</name>
<reference evidence="1" key="1">
    <citation type="submission" date="2023-04" db="EMBL/GenBank/DDBJ databases">
        <authorList>
            <person name="Vijverberg K."/>
            <person name="Xiong W."/>
            <person name="Schranz E."/>
        </authorList>
    </citation>
    <scope>NUCLEOTIDE SEQUENCE</scope>
</reference>
<gene>
    <name evidence="1" type="ORF">LSALG_LOCUS9269</name>
</gene>
<accession>A0AA35VM38</accession>
<dbReference type="Proteomes" id="UP001177003">
    <property type="component" value="Chromosome 1"/>
</dbReference>
<evidence type="ECO:0000313" key="1">
    <source>
        <dbReference type="EMBL" id="CAI9268870.1"/>
    </source>
</evidence>
<proteinExistence type="predicted"/>
<dbReference type="EMBL" id="OX465077">
    <property type="protein sequence ID" value="CAI9268870.1"/>
    <property type="molecule type" value="Genomic_DNA"/>
</dbReference>
<sequence>MYIIWIQTSIRTPEIPVELSDKDTNFNTDEGVQKNESSITYTFEASTIISSIIENSTVATSTTLPQISSPLTTSVPVSTISPTYSTIMHEPITTLFSSQSTEAEIMIHEEEPNDDEIMDLVEGIEHKQFERLALHSKSFDYEIHKFRNGTKERHELFVEQVTKVKEFVDLNVVEFKSELSKEVQKMEQNYTLLHSKVDVIVTAITKLVEFNTEYSNKLEAKSKKGFSGVSKDGRIFIQYQGVYFEI</sequence>
<keyword evidence="2" id="KW-1185">Reference proteome</keyword>